<keyword evidence="3" id="KW-1185">Reference proteome</keyword>
<evidence type="ECO:0000313" key="2">
    <source>
        <dbReference type="EMBL" id="MCF2527289.1"/>
    </source>
</evidence>
<organism evidence="2 3">
    <name type="scientific">Yinghuangia soli</name>
    <dbReference type="NCBI Taxonomy" id="2908204"/>
    <lineage>
        <taxon>Bacteria</taxon>
        <taxon>Bacillati</taxon>
        <taxon>Actinomycetota</taxon>
        <taxon>Actinomycetes</taxon>
        <taxon>Kitasatosporales</taxon>
        <taxon>Streptomycetaceae</taxon>
        <taxon>Yinghuangia</taxon>
    </lineage>
</organism>
<dbReference type="EMBL" id="JAKFHA010000003">
    <property type="protein sequence ID" value="MCF2527289.1"/>
    <property type="molecule type" value="Genomic_DNA"/>
</dbReference>
<feature type="chain" id="PRO_5041392196" description="Lipoprotein" evidence="1">
    <location>
        <begin position="36"/>
        <end position="145"/>
    </location>
</feature>
<sequence>MMRSGERTGRSAAARRAARRAAVGAPLIAAAFAVAACSSDIMDGPIHDTTRDYLKAVAAGGSAEAFHGQCGGKPGEDPLKVLAGEGTGFTAELTGSVESGDTATVNVSITGTDKTPSPYNVDLRREGGTWRVCGISTGSVHIDVD</sequence>
<proteinExistence type="predicted"/>
<dbReference type="Proteomes" id="UP001165378">
    <property type="component" value="Unassembled WGS sequence"/>
</dbReference>
<keyword evidence="1" id="KW-0732">Signal</keyword>
<gene>
    <name evidence="2" type="ORF">LZ495_08690</name>
</gene>
<comment type="caution">
    <text evidence="2">The sequence shown here is derived from an EMBL/GenBank/DDBJ whole genome shotgun (WGS) entry which is preliminary data.</text>
</comment>
<evidence type="ECO:0008006" key="4">
    <source>
        <dbReference type="Google" id="ProtNLM"/>
    </source>
</evidence>
<evidence type="ECO:0000256" key="1">
    <source>
        <dbReference type="SAM" id="SignalP"/>
    </source>
</evidence>
<reference evidence="2" key="1">
    <citation type="submission" date="2022-01" db="EMBL/GenBank/DDBJ databases">
        <title>Genome-Based Taxonomic Classification of the Phylum Actinobacteria.</title>
        <authorList>
            <person name="Gao Y."/>
        </authorList>
    </citation>
    <scope>NUCLEOTIDE SEQUENCE</scope>
    <source>
        <strain evidence="2">KLBMP 8922</strain>
    </source>
</reference>
<protein>
    <recommendedName>
        <fullName evidence="4">Lipoprotein</fullName>
    </recommendedName>
</protein>
<feature type="signal peptide" evidence="1">
    <location>
        <begin position="1"/>
        <end position="35"/>
    </location>
</feature>
<accession>A0AA41PYR1</accession>
<dbReference type="RefSeq" id="WP_235051428.1">
    <property type="nucleotide sequence ID" value="NZ_JAKFHA010000003.1"/>
</dbReference>
<name>A0AA41PYR1_9ACTN</name>
<dbReference type="AlphaFoldDB" id="A0AA41PYR1"/>
<evidence type="ECO:0000313" key="3">
    <source>
        <dbReference type="Proteomes" id="UP001165378"/>
    </source>
</evidence>